<protein>
    <submittedName>
        <fullName evidence="2">Uncharacterized protein</fullName>
    </submittedName>
</protein>
<dbReference type="EMBL" id="JAHHHN010000001">
    <property type="protein sequence ID" value="MBW4559665.1"/>
    <property type="molecule type" value="Genomic_DNA"/>
</dbReference>
<feature type="compositionally biased region" description="Polar residues" evidence="1">
    <location>
        <begin position="190"/>
        <end position="208"/>
    </location>
</feature>
<accession>A0A951PVA1</accession>
<dbReference type="Proteomes" id="UP000715781">
    <property type="component" value="Unassembled WGS sequence"/>
</dbReference>
<sequence length="525" mass="60766">MQPNSWKNLLFAVLLTTSGTTWCCISVDKGWAENSDVEMSIKRRLGNNLASKSTFLANAQITHQFYQKYQGNPSNYESLLRSSELAKTEKNQQCAKLNQRNSPAKQIDIHRFSNWESCFDTYPSSNHPLQLSFSETVFKASRATIYCKDNWCKNSIGLRILYSQTPPDDVTQPQPPTAEPNPAITENPDKIQQQNNPPQLEVQPNNFPKPSPEAIERLLERPQIDYSQRLEMLRQLLQKKTQIQPESQSNLELGLRIRQRTLPPSLEQPSPPLIEEPVAQFKPIGYLQARVAYFHTSNIFSSDVDPIEDSLMFYGLTLASAYLPLGPKTYINGSIDGNLIRYVDQSIYNYNQIRFNLGLYQQLSRRMYGEISWSNQLLFYANNGDFFKAGDRFLNENSLRLSLGRRDPLSSKFFLDSFYELSFNFADPKNRNRIINSLWLSLSYYWQKSLQVGLNYQLNLTNFTQRQDLREDEFHRLFGHLTYRTSNYSSFNLQSGFNFGSSNAANIDFDGWFFSVNYNWDLGQF</sequence>
<gene>
    <name evidence="2" type="ORF">KME32_00670</name>
</gene>
<reference evidence="2" key="2">
    <citation type="journal article" date="2022" name="Microbiol. Resour. Announc.">
        <title>Metagenome Sequencing to Explore Phylogenomics of Terrestrial Cyanobacteria.</title>
        <authorList>
            <person name="Ward R.D."/>
            <person name="Stajich J.E."/>
            <person name="Johansen J.R."/>
            <person name="Huntemann M."/>
            <person name="Clum A."/>
            <person name="Foster B."/>
            <person name="Foster B."/>
            <person name="Roux S."/>
            <person name="Palaniappan K."/>
            <person name="Varghese N."/>
            <person name="Mukherjee S."/>
            <person name="Reddy T.B.K."/>
            <person name="Daum C."/>
            <person name="Copeland A."/>
            <person name="Chen I.A."/>
            <person name="Ivanova N.N."/>
            <person name="Kyrpides N.C."/>
            <person name="Shapiro N."/>
            <person name="Eloe-Fadrosh E.A."/>
            <person name="Pietrasiak N."/>
        </authorList>
    </citation>
    <scope>NUCLEOTIDE SEQUENCE</scope>
    <source>
        <strain evidence="2">JT2-VF2</strain>
    </source>
</reference>
<reference evidence="2" key="1">
    <citation type="submission" date="2021-05" db="EMBL/GenBank/DDBJ databases">
        <authorList>
            <person name="Pietrasiak N."/>
            <person name="Ward R."/>
            <person name="Stajich J.E."/>
            <person name="Kurbessoian T."/>
        </authorList>
    </citation>
    <scope>NUCLEOTIDE SEQUENCE</scope>
    <source>
        <strain evidence="2">JT2-VF2</strain>
    </source>
</reference>
<proteinExistence type="predicted"/>
<dbReference type="AlphaFoldDB" id="A0A951PVA1"/>
<name>A0A951PVA1_9NOST</name>
<organism evidence="2 3">
    <name type="scientific">Mojavia pulchra JT2-VF2</name>
    <dbReference type="NCBI Taxonomy" id="287848"/>
    <lineage>
        <taxon>Bacteria</taxon>
        <taxon>Bacillati</taxon>
        <taxon>Cyanobacteriota</taxon>
        <taxon>Cyanophyceae</taxon>
        <taxon>Nostocales</taxon>
        <taxon>Nostocaceae</taxon>
    </lineage>
</organism>
<comment type="caution">
    <text evidence="2">The sequence shown here is derived from an EMBL/GenBank/DDBJ whole genome shotgun (WGS) entry which is preliminary data.</text>
</comment>
<evidence type="ECO:0000313" key="3">
    <source>
        <dbReference type="Proteomes" id="UP000715781"/>
    </source>
</evidence>
<evidence type="ECO:0000313" key="2">
    <source>
        <dbReference type="EMBL" id="MBW4559665.1"/>
    </source>
</evidence>
<evidence type="ECO:0000256" key="1">
    <source>
        <dbReference type="SAM" id="MobiDB-lite"/>
    </source>
</evidence>
<feature type="region of interest" description="Disordered" evidence="1">
    <location>
        <begin position="164"/>
        <end position="212"/>
    </location>
</feature>